<reference evidence="2 3" key="1">
    <citation type="submission" date="2016-10" db="EMBL/GenBank/DDBJ databases">
        <authorList>
            <person name="de Groot N.N."/>
        </authorList>
    </citation>
    <scope>NUCLEOTIDE SEQUENCE [LARGE SCALE GENOMIC DNA]</scope>
    <source>
        <strain evidence="2 3">DSM 21632</strain>
    </source>
</reference>
<gene>
    <name evidence="2" type="ORF">SAMN05192534_11863</name>
</gene>
<evidence type="ECO:0000256" key="1">
    <source>
        <dbReference type="SAM" id="Phobius"/>
    </source>
</evidence>
<dbReference type="OrthoDB" id="2965811at2"/>
<dbReference type="EMBL" id="FNDK01000018">
    <property type="protein sequence ID" value="SDI01907.1"/>
    <property type="molecule type" value="Genomic_DNA"/>
</dbReference>
<evidence type="ECO:0000313" key="2">
    <source>
        <dbReference type="EMBL" id="SDI01907.1"/>
    </source>
</evidence>
<keyword evidence="1" id="KW-0472">Membrane</keyword>
<proteinExistence type="predicted"/>
<organism evidence="2 3">
    <name type="scientific">Alteribacillus persepolensis</name>
    <dbReference type="NCBI Taxonomy" id="568899"/>
    <lineage>
        <taxon>Bacteria</taxon>
        <taxon>Bacillati</taxon>
        <taxon>Bacillota</taxon>
        <taxon>Bacilli</taxon>
        <taxon>Bacillales</taxon>
        <taxon>Bacillaceae</taxon>
        <taxon>Alteribacillus</taxon>
    </lineage>
</organism>
<sequence>MIWTFEPWLFYLLLSIVILAVAFLTGWLLHSVLKKRDKHQKVLERAASLGLAVVMGLVYLYTANVFTDRASEGERVLTAGESERVHTTQAVVVPFGDYAVLERLYDYGYSVEDEIDGDLYTLTFTITDEEALVNEYNDYITGNGVFSNRARLDFRQIYESEWKPQIENDTQAASGTELPAVRVDITAESE</sequence>
<feature type="transmembrane region" description="Helical" evidence="1">
    <location>
        <begin position="42"/>
        <end position="61"/>
    </location>
</feature>
<keyword evidence="3" id="KW-1185">Reference proteome</keyword>
<feature type="transmembrane region" description="Helical" evidence="1">
    <location>
        <begin position="12"/>
        <end position="30"/>
    </location>
</feature>
<keyword evidence="1" id="KW-0812">Transmembrane</keyword>
<evidence type="ECO:0000313" key="3">
    <source>
        <dbReference type="Proteomes" id="UP000199163"/>
    </source>
</evidence>
<name>A0A1G8H5G4_9BACI</name>
<dbReference type="RefSeq" id="WP_139184739.1">
    <property type="nucleotide sequence ID" value="NZ_FNDK01000018.1"/>
</dbReference>
<protein>
    <submittedName>
        <fullName evidence="2">Uncharacterized protein</fullName>
    </submittedName>
</protein>
<dbReference type="Proteomes" id="UP000199163">
    <property type="component" value="Unassembled WGS sequence"/>
</dbReference>
<keyword evidence="1" id="KW-1133">Transmembrane helix</keyword>
<accession>A0A1G8H5G4</accession>
<dbReference type="AlphaFoldDB" id="A0A1G8H5G4"/>